<feature type="binding site" evidence="10">
    <location>
        <position position="262"/>
    </location>
    <ligand>
        <name>[4Fe-4S] cluster</name>
        <dbReference type="ChEBI" id="CHEBI:49883"/>
    </ligand>
</feature>
<evidence type="ECO:0000256" key="4">
    <source>
        <dbReference type="ARBA" id="ARBA00022490"/>
    </source>
</evidence>
<dbReference type="PANTHER" id="PTHR30573">
    <property type="entry name" value="QUINOLINATE SYNTHETASE A"/>
    <property type="match status" value="1"/>
</dbReference>
<evidence type="ECO:0000256" key="1">
    <source>
        <dbReference type="ARBA" id="ARBA00005065"/>
    </source>
</evidence>
<comment type="caution">
    <text evidence="11">The sequence shown here is derived from an EMBL/GenBank/DDBJ whole genome shotgun (WGS) entry which is preliminary data.</text>
</comment>
<comment type="function">
    <text evidence="10">Catalyzes the condensation of iminoaspartate with dihydroxyacetone phosphate to form quinolinate.</text>
</comment>
<organism evidence="11 12">
    <name type="scientific">Streptomyces flavofungini</name>
    <dbReference type="NCBI Taxonomy" id="68200"/>
    <lineage>
        <taxon>Bacteria</taxon>
        <taxon>Bacillati</taxon>
        <taxon>Actinomycetota</taxon>
        <taxon>Actinomycetes</taxon>
        <taxon>Kitasatosporales</taxon>
        <taxon>Streptomycetaceae</taxon>
        <taxon>Streptomyces</taxon>
    </lineage>
</organism>
<dbReference type="HAMAP" id="MF_00569">
    <property type="entry name" value="NadA_type3"/>
    <property type="match status" value="1"/>
</dbReference>
<dbReference type="Gene3D" id="3.40.50.10800">
    <property type="entry name" value="NadA-like"/>
    <property type="match status" value="3"/>
</dbReference>
<dbReference type="InterPro" id="IPR023515">
    <property type="entry name" value="Quinolinate_synth_A_type3"/>
</dbReference>
<feature type="binding site" evidence="10">
    <location>
        <position position="305"/>
    </location>
    <ligand>
        <name>iminosuccinate</name>
        <dbReference type="ChEBI" id="CHEBI:77875"/>
    </ligand>
</feature>
<comment type="cofactor">
    <cofactor evidence="10">
        <name>[4Fe-4S] cluster</name>
        <dbReference type="ChEBI" id="CHEBI:49883"/>
    </cofactor>
    <text evidence="10">Binds 1 [4Fe-4S] cluster per subunit.</text>
</comment>
<dbReference type="RefSeq" id="WP_190116897.1">
    <property type="nucleotide sequence ID" value="NZ_BMVR01000006.1"/>
</dbReference>
<keyword evidence="5 10" id="KW-0662">Pyridine nucleotide biosynthesis</keyword>
<dbReference type="NCBIfam" id="NF006881">
    <property type="entry name" value="PRK09375.2-2"/>
    <property type="match status" value="1"/>
</dbReference>
<feature type="binding site" evidence="10">
    <location>
        <position position="88"/>
    </location>
    <ligand>
        <name>iminosuccinate</name>
        <dbReference type="ChEBI" id="CHEBI:77875"/>
    </ligand>
</feature>
<evidence type="ECO:0000256" key="3">
    <source>
        <dbReference type="ARBA" id="ARBA00022485"/>
    </source>
</evidence>
<evidence type="ECO:0000256" key="8">
    <source>
        <dbReference type="ARBA" id="ARBA00023004"/>
    </source>
</evidence>
<feature type="binding site" evidence="10">
    <location>
        <position position="135"/>
    </location>
    <ligand>
        <name>[4Fe-4S] cluster</name>
        <dbReference type="ChEBI" id="CHEBI:49883"/>
    </ligand>
</feature>
<comment type="catalytic activity">
    <reaction evidence="10">
        <text>iminosuccinate + dihydroxyacetone phosphate = quinolinate + phosphate + 2 H2O + H(+)</text>
        <dbReference type="Rhea" id="RHEA:25888"/>
        <dbReference type="ChEBI" id="CHEBI:15377"/>
        <dbReference type="ChEBI" id="CHEBI:15378"/>
        <dbReference type="ChEBI" id="CHEBI:29959"/>
        <dbReference type="ChEBI" id="CHEBI:43474"/>
        <dbReference type="ChEBI" id="CHEBI:57642"/>
        <dbReference type="ChEBI" id="CHEBI:77875"/>
        <dbReference type="EC" id="2.5.1.72"/>
    </reaction>
</comment>
<dbReference type="Proteomes" id="UP000634780">
    <property type="component" value="Unassembled WGS sequence"/>
</dbReference>
<feature type="binding site" evidence="10">
    <location>
        <position position="357"/>
    </location>
    <ligand>
        <name>[4Fe-4S] cluster</name>
        <dbReference type="ChEBI" id="CHEBI:49883"/>
    </ligand>
</feature>
<evidence type="ECO:0000256" key="10">
    <source>
        <dbReference type="HAMAP-Rule" id="MF_00569"/>
    </source>
</evidence>
<keyword evidence="3 10" id="KW-0004">4Fe-4S</keyword>
<dbReference type="PANTHER" id="PTHR30573:SF0">
    <property type="entry name" value="QUINOLINATE SYNTHASE, CHLOROPLASTIC"/>
    <property type="match status" value="1"/>
</dbReference>
<proteinExistence type="inferred from homology"/>
<name>A0ABS0X2J9_9ACTN</name>
<evidence type="ECO:0000313" key="11">
    <source>
        <dbReference type="EMBL" id="MBJ3807383.1"/>
    </source>
</evidence>
<reference evidence="11 12" key="1">
    <citation type="submission" date="2020-12" db="EMBL/GenBank/DDBJ databases">
        <title>Streptomyces typhae sp. nov., a novel endophytic actinomycete isolated from the root of cattail pollen (Typha angustifolia L.).</title>
        <authorList>
            <person name="Peng C."/>
            <person name="Liu C."/>
        </authorList>
    </citation>
    <scope>NUCLEOTIDE SEQUENCE [LARGE SCALE GENOMIC DNA]</scope>
    <source>
        <strain evidence="11 12">JCM 4753</strain>
    </source>
</reference>
<comment type="similarity">
    <text evidence="10">Belongs to the quinolinate synthase family. Type 3 subfamily.</text>
</comment>
<evidence type="ECO:0000256" key="9">
    <source>
        <dbReference type="ARBA" id="ARBA00023014"/>
    </source>
</evidence>
<evidence type="ECO:0000256" key="5">
    <source>
        <dbReference type="ARBA" id="ARBA00022642"/>
    </source>
</evidence>
<dbReference type="EC" id="2.5.1.72" evidence="2 10"/>
<dbReference type="NCBIfam" id="TIGR00550">
    <property type="entry name" value="nadA"/>
    <property type="match status" value="1"/>
</dbReference>
<feature type="binding site" evidence="10">
    <location>
        <begin position="167"/>
        <end position="169"/>
    </location>
    <ligand>
        <name>iminosuccinate</name>
        <dbReference type="ChEBI" id="CHEBI:77875"/>
    </ligand>
</feature>
<keyword evidence="6 10" id="KW-0808">Transferase</keyword>
<keyword evidence="12" id="KW-1185">Reference proteome</keyword>
<keyword evidence="9 10" id="KW-0411">Iron-sulfur</keyword>
<feature type="binding site" evidence="10">
    <location>
        <position position="71"/>
    </location>
    <ligand>
        <name>iminosuccinate</name>
        <dbReference type="ChEBI" id="CHEBI:77875"/>
    </ligand>
</feature>
<dbReference type="Pfam" id="PF02445">
    <property type="entry name" value="NadA"/>
    <property type="match status" value="1"/>
</dbReference>
<feature type="binding site" evidence="10">
    <location>
        <position position="188"/>
    </location>
    <ligand>
        <name>iminosuccinate</name>
        <dbReference type="ChEBI" id="CHEBI:77875"/>
    </ligand>
</feature>
<sequence length="405" mass="44182">MTTAQPTVDRAELDVQPTPLALLLLGREADPRSERGVECPGDLPSPSDPGLVERARAAKERLGDKVFVLGHHYQRDEVIQFADVTGDSFKLARDAAARPEAEYIVFCGVHFMAESADILTGDDQKVVLPDLAAGCSMADMATAEQVAECWDVLTEAGIAEQVIPVSYMNSSADIKAFTGKHGGTICTSSNAKRALEWAFEQVDASTGKVLFLPDQHLGRNTAVRDMGMSLEDCVVYNPHKPNGGLTAEQLRNAKMILWRGHCSVHGRFSLESVEDVRARIPGVNVLVHPECKHEVVAAADYVGSTEHIIQTLEAAPAGSKWAIGTELNLVRRLANRFAAEEAGGKEIVFLDKTVCFCSTMNRIDLPHLVWTLESLADGKLVNRIEVDRETEQFAKLALERMLALP</sequence>
<evidence type="ECO:0000256" key="2">
    <source>
        <dbReference type="ARBA" id="ARBA00012669"/>
    </source>
</evidence>
<protein>
    <recommendedName>
        <fullName evidence="2 10">Quinolinate synthase</fullName>
        <ecNumber evidence="2 10">2.5.1.72</ecNumber>
    </recommendedName>
</protein>
<dbReference type="InterPro" id="IPR036094">
    <property type="entry name" value="NadA_sf"/>
</dbReference>
<gene>
    <name evidence="10 11" type="primary">nadA</name>
    <name evidence="11" type="ORF">JGB26_09695</name>
</gene>
<accession>A0ABS0X2J9</accession>
<evidence type="ECO:0000256" key="6">
    <source>
        <dbReference type="ARBA" id="ARBA00022679"/>
    </source>
</evidence>
<keyword evidence="4 10" id="KW-0963">Cytoplasm</keyword>
<dbReference type="SUPFAM" id="SSF142754">
    <property type="entry name" value="NadA-like"/>
    <property type="match status" value="1"/>
</dbReference>
<evidence type="ECO:0000313" key="12">
    <source>
        <dbReference type="Proteomes" id="UP000634780"/>
    </source>
</evidence>
<dbReference type="EMBL" id="JAEKOZ010000005">
    <property type="protein sequence ID" value="MBJ3807383.1"/>
    <property type="molecule type" value="Genomic_DNA"/>
</dbReference>
<comment type="subcellular location">
    <subcellularLocation>
        <location evidence="10">Cytoplasm</location>
    </subcellularLocation>
</comment>
<keyword evidence="8 10" id="KW-0408">Iron</keyword>
<comment type="pathway">
    <text evidence="1 10">Cofactor biosynthesis; NAD(+) biosynthesis; quinolinate from iminoaspartate: step 1/1.</text>
</comment>
<dbReference type="InterPro" id="IPR003473">
    <property type="entry name" value="NadA"/>
</dbReference>
<feature type="binding site" evidence="10">
    <location>
        <begin position="288"/>
        <end position="290"/>
    </location>
    <ligand>
        <name>iminosuccinate</name>
        <dbReference type="ChEBI" id="CHEBI:77875"/>
    </ligand>
</feature>
<dbReference type="NCBIfam" id="NF006883">
    <property type="entry name" value="PRK09375.2-4"/>
    <property type="match status" value="1"/>
</dbReference>
<keyword evidence="7 10" id="KW-0479">Metal-binding</keyword>
<evidence type="ECO:0000256" key="7">
    <source>
        <dbReference type="ARBA" id="ARBA00022723"/>
    </source>
</evidence>